<dbReference type="SUPFAM" id="SSF53474">
    <property type="entry name" value="alpha/beta-Hydrolases"/>
    <property type="match status" value="1"/>
</dbReference>
<dbReference type="AlphaFoldDB" id="A0A250JXP1"/>
<evidence type="ECO:0000313" key="3">
    <source>
        <dbReference type="Proteomes" id="UP000217343"/>
    </source>
</evidence>
<sequence>MPYRRTTRFVTAPDGTRVAWHTHFGNLREASADTDLASRPTVLLTNGIGSSENFWRYLVGNLEQDHRVVHWNYRGHGSSDESQADGYRIPVHVGDLERVTEAVMARGDGRPPHHVAYSMGVRVLLDLYRRRPDLVPSMTLIAGAPGAFGSGSDTAAARAFLAATRGMLKLATPTLPLTAPLAHAVMASRFAYPLGRMVGALRARAPRADIDEFMRALRRMSPKAYWYTLRGMVEGHAWDVASTVQVPTLIVAASNDLLVPLGEMERMRHIMPHAHWMRVDDAGHAGLLEAGAEIAEAVRVFLVDHGLEPPHAVGEHAPVPPR</sequence>
<keyword evidence="2" id="KW-0378">Hydrolase</keyword>
<dbReference type="InterPro" id="IPR000073">
    <property type="entry name" value="AB_hydrolase_1"/>
</dbReference>
<dbReference type="KEGG" id="mmas:MYMAC_003883"/>
<dbReference type="InterPro" id="IPR050266">
    <property type="entry name" value="AB_hydrolase_sf"/>
</dbReference>
<proteinExistence type="predicted"/>
<reference evidence="2 3" key="1">
    <citation type="submission" date="2017-06" db="EMBL/GenBank/DDBJ databases">
        <title>Sequencing and comparative analysis of myxobacterial genomes.</title>
        <authorList>
            <person name="Rupp O."/>
            <person name="Goesmann A."/>
            <person name="Sogaard-Andersen L."/>
        </authorList>
    </citation>
    <scope>NUCLEOTIDE SEQUENCE [LARGE SCALE GENOMIC DNA]</scope>
    <source>
        <strain evidence="2 3">DSM 14697</strain>
    </source>
</reference>
<evidence type="ECO:0000313" key="2">
    <source>
        <dbReference type="EMBL" id="ATB48257.1"/>
    </source>
</evidence>
<dbReference type="Gene3D" id="3.40.50.1820">
    <property type="entry name" value="alpha/beta hydrolase"/>
    <property type="match status" value="1"/>
</dbReference>
<dbReference type="InterPro" id="IPR029058">
    <property type="entry name" value="AB_hydrolase_fold"/>
</dbReference>
<dbReference type="PANTHER" id="PTHR43798:SF5">
    <property type="entry name" value="MONOACYLGLYCEROL LIPASE ABHD6"/>
    <property type="match status" value="1"/>
</dbReference>
<accession>A0A250JXP1</accession>
<protein>
    <submittedName>
        <fullName evidence="2">Alpha/beta hydrolase</fullName>
    </submittedName>
</protein>
<evidence type="ECO:0000259" key="1">
    <source>
        <dbReference type="Pfam" id="PF00561"/>
    </source>
</evidence>
<dbReference type="Proteomes" id="UP000217343">
    <property type="component" value="Chromosome"/>
</dbReference>
<name>A0A250JXP1_9BACT</name>
<organism evidence="2 3">
    <name type="scientific">Corallococcus macrosporus DSM 14697</name>
    <dbReference type="NCBI Taxonomy" id="1189310"/>
    <lineage>
        <taxon>Bacteria</taxon>
        <taxon>Pseudomonadati</taxon>
        <taxon>Myxococcota</taxon>
        <taxon>Myxococcia</taxon>
        <taxon>Myxococcales</taxon>
        <taxon>Cystobacterineae</taxon>
        <taxon>Myxococcaceae</taxon>
        <taxon>Corallococcus</taxon>
    </lineage>
</organism>
<dbReference type="PANTHER" id="PTHR43798">
    <property type="entry name" value="MONOACYLGLYCEROL LIPASE"/>
    <property type="match status" value="1"/>
</dbReference>
<dbReference type="GO" id="GO:0016020">
    <property type="term" value="C:membrane"/>
    <property type="evidence" value="ECO:0007669"/>
    <property type="project" value="TreeGrafter"/>
</dbReference>
<feature type="domain" description="AB hydrolase-1" evidence="1">
    <location>
        <begin position="40"/>
        <end position="289"/>
    </location>
</feature>
<dbReference type="OrthoDB" id="63519at2"/>
<dbReference type="GO" id="GO:0046464">
    <property type="term" value="P:acylglycerol catabolic process"/>
    <property type="evidence" value="ECO:0007669"/>
    <property type="project" value="TreeGrafter"/>
</dbReference>
<gene>
    <name evidence="2" type="ORF">MYMAC_003883</name>
</gene>
<keyword evidence="3" id="KW-1185">Reference proteome</keyword>
<dbReference type="EMBL" id="CP022203">
    <property type="protein sequence ID" value="ATB48257.1"/>
    <property type="molecule type" value="Genomic_DNA"/>
</dbReference>
<dbReference type="GO" id="GO:0047372">
    <property type="term" value="F:monoacylglycerol lipase activity"/>
    <property type="evidence" value="ECO:0007669"/>
    <property type="project" value="TreeGrafter"/>
</dbReference>
<dbReference type="RefSeq" id="WP_095959179.1">
    <property type="nucleotide sequence ID" value="NZ_CP022203.1"/>
</dbReference>
<dbReference type="Pfam" id="PF00561">
    <property type="entry name" value="Abhydrolase_1"/>
    <property type="match status" value="1"/>
</dbReference>